<gene>
    <name evidence="1" type="ORF">HCA78_17685</name>
</gene>
<organism evidence="1 2">
    <name type="scientific">Listeria booriae</name>
    <dbReference type="NCBI Taxonomy" id="1552123"/>
    <lineage>
        <taxon>Bacteria</taxon>
        <taxon>Bacillati</taxon>
        <taxon>Bacillota</taxon>
        <taxon>Bacilli</taxon>
        <taxon>Bacillales</taxon>
        <taxon>Listeriaceae</taxon>
        <taxon>Listeria</taxon>
    </lineage>
</organism>
<evidence type="ECO:0000313" key="2">
    <source>
        <dbReference type="Proteomes" id="UP000546806"/>
    </source>
</evidence>
<reference evidence="1 2" key="1">
    <citation type="submission" date="2020-03" db="EMBL/GenBank/DDBJ databases">
        <title>Soil Listeria distribution.</title>
        <authorList>
            <person name="Liao J."/>
            <person name="Wiedmann M."/>
        </authorList>
    </citation>
    <scope>NUCLEOTIDE SEQUENCE [LARGE SCALE GENOMIC DNA]</scope>
    <source>
        <strain evidence="1 2">FSL L7-0435</strain>
    </source>
</reference>
<name>A0A842CZZ1_9LIST</name>
<sequence>MILREIRIFSDEDIPGEKPEEMFHRQAESMCSFFSSFLYKKKIRTKVKVINVECRSTEVLERTLAIDGFLDVCVHYDIKNFAQQSEQQKK</sequence>
<protein>
    <submittedName>
        <fullName evidence="1">Uncharacterized protein</fullName>
    </submittedName>
</protein>
<evidence type="ECO:0000313" key="1">
    <source>
        <dbReference type="EMBL" id="MBC2005594.1"/>
    </source>
</evidence>
<dbReference type="AlphaFoldDB" id="A0A842CZZ1"/>
<dbReference type="EMBL" id="JAARWW010000066">
    <property type="protein sequence ID" value="MBC2005594.1"/>
    <property type="molecule type" value="Genomic_DNA"/>
</dbReference>
<proteinExistence type="predicted"/>
<dbReference type="Proteomes" id="UP000546806">
    <property type="component" value="Unassembled WGS sequence"/>
</dbReference>
<dbReference type="RefSeq" id="WP_185414289.1">
    <property type="nucleotide sequence ID" value="NZ_JAARRT010000007.1"/>
</dbReference>
<accession>A0A842CZZ1</accession>
<comment type="caution">
    <text evidence="1">The sequence shown here is derived from an EMBL/GenBank/DDBJ whole genome shotgun (WGS) entry which is preliminary data.</text>
</comment>